<name>A0ABR7V7J3_9FLAO</name>
<dbReference type="InterPro" id="IPR036291">
    <property type="entry name" value="NAD(P)-bd_dom_sf"/>
</dbReference>
<accession>A0ABR7V7J3</accession>
<sequence length="259" mass="28513">MKKDWALILGGSSGLGLATAKKLARHGFHIIVIHRDRRADLEEINIEFNKISTFGVQCKAFNTDAVQSDKRKELIHEIQALLPEGHKIGVLVHSIAKGSLKPMYADRPQALNDQDLKITFEAMALSLYDWTKDLVYANLFSADTRIISFTSEGNTRALPGYGAVSVAKVALEALTRNIALEFAPIGIKANCIQAGVTETKSFAMIPGHQQIKSKVLERNPNKRLTTPEDVANVVYLLTMDEAKWITGTTIKVDGGESLR</sequence>
<dbReference type="InterPro" id="IPR051122">
    <property type="entry name" value="SDR_DHRS6-like"/>
</dbReference>
<dbReference type="PANTHER" id="PTHR43477">
    <property type="entry name" value="DIHYDROANTICAPSIN 7-DEHYDROGENASE"/>
    <property type="match status" value="1"/>
</dbReference>
<dbReference type="EMBL" id="JABTCG010000001">
    <property type="protein sequence ID" value="MBD0849577.1"/>
    <property type="molecule type" value="Genomic_DNA"/>
</dbReference>
<dbReference type="PRINTS" id="PR00081">
    <property type="entry name" value="GDHRDH"/>
</dbReference>
<gene>
    <name evidence="3" type="ORF">HPE63_02765</name>
</gene>
<dbReference type="Gene3D" id="3.40.50.720">
    <property type="entry name" value="NAD(P)-binding Rossmann-like Domain"/>
    <property type="match status" value="2"/>
</dbReference>
<dbReference type="InterPro" id="IPR002347">
    <property type="entry name" value="SDR_fam"/>
</dbReference>
<evidence type="ECO:0000256" key="2">
    <source>
        <dbReference type="ARBA" id="ARBA00023002"/>
    </source>
</evidence>
<evidence type="ECO:0000256" key="1">
    <source>
        <dbReference type="ARBA" id="ARBA00006484"/>
    </source>
</evidence>
<comment type="similarity">
    <text evidence="1">Belongs to the short-chain dehydrogenases/reductases (SDR) family.</text>
</comment>
<dbReference type="PANTHER" id="PTHR43477:SF1">
    <property type="entry name" value="DIHYDROANTICAPSIN 7-DEHYDROGENASE"/>
    <property type="match status" value="1"/>
</dbReference>
<reference evidence="3 4" key="1">
    <citation type="submission" date="2020-05" db="EMBL/GenBank/DDBJ databases">
        <title>The draft genome sequence of Maribacter arenosus CAU 1321.</title>
        <authorList>
            <person name="Mu L."/>
        </authorList>
    </citation>
    <scope>NUCLEOTIDE SEQUENCE [LARGE SCALE GENOMIC DNA]</scope>
    <source>
        <strain evidence="3 4">CAU 1321</strain>
    </source>
</reference>
<keyword evidence="4" id="KW-1185">Reference proteome</keyword>
<organism evidence="3 4">
    <name type="scientific">Maribacter arenosus</name>
    <dbReference type="NCBI Taxonomy" id="1854708"/>
    <lineage>
        <taxon>Bacteria</taxon>
        <taxon>Pseudomonadati</taxon>
        <taxon>Bacteroidota</taxon>
        <taxon>Flavobacteriia</taxon>
        <taxon>Flavobacteriales</taxon>
        <taxon>Flavobacteriaceae</taxon>
        <taxon>Maribacter</taxon>
    </lineage>
</organism>
<evidence type="ECO:0000313" key="3">
    <source>
        <dbReference type="EMBL" id="MBD0849577.1"/>
    </source>
</evidence>
<keyword evidence="2" id="KW-0560">Oxidoreductase</keyword>
<dbReference type="Proteomes" id="UP000598350">
    <property type="component" value="Unassembled WGS sequence"/>
</dbReference>
<evidence type="ECO:0000313" key="4">
    <source>
        <dbReference type="Proteomes" id="UP000598350"/>
    </source>
</evidence>
<protein>
    <submittedName>
        <fullName evidence="3">SDR family oxidoreductase</fullName>
    </submittedName>
</protein>
<dbReference type="SUPFAM" id="SSF51735">
    <property type="entry name" value="NAD(P)-binding Rossmann-fold domains"/>
    <property type="match status" value="1"/>
</dbReference>
<dbReference type="RefSeq" id="WP_188312696.1">
    <property type="nucleotide sequence ID" value="NZ_JABTCG010000001.1"/>
</dbReference>
<comment type="caution">
    <text evidence="3">The sequence shown here is derived from an EMBL/GenBank/DDBJ whole genome shotgun (WGS) entry which is preliminary data.</text>
</comment>
<proteinExistence type="inferred from homology"/>
<dbReference type="Pfam" id="PF13561">
    <property type="entry name" value="adh_short_C2"/>
    <property type="match status" value="1"/>
</dbReference>